<dbReference type="InterPro" id="IPR015424">
    <property type="entry name" value="PyrdxlP-dep_Trfase"/>
</dbReference>
<dbReference type="EC" id="4.4.1.8" evidence="8"/>
<comment type="catalytic activity">
    <reaction evidence="5">
        <text>L,L-cystathionine + H2O = L-homocysteine + pyruvate + NH4(+)</text>
        <dbReference type="Rhea" id="RHEA:13965"/>
        <dbReference type="ChEBI" id="CHEBI:15361"/>
        <dbReference type="ChEBI" id="CHEBI:15377"/>
        <dbReference type="ChEBI" id="CHEBI:28938"/>
        <dbReference type="ChEBI" id="CHEBI:58161"/>
        <dbReference type="ChEBI" id="CHEBI:58199"/>
    </reaction>
</comment>
<dbReference type="InterPro" id="IPR000277">
    <property type="entry name" value="Cys/Met-Metab_PyrdxlP-dep_enz"/>
</dbReference>
<dbReference type="InterPro" id="IPR015422">
    <property type="entry name" value="PyrdxlP-dep_Trfase_small"/>
</dbReference>
<keyword evidence="4 8" id="KW-0456">Lyase</keyword>
<comment type="caution">
    <text evidence="8">The sequence shown here is derived from an EMBL/GenBank/DDBJ whole genome shotgun (WGS) entry which is preliminary data.</text>
</comment>
<dbReference type="GO" id="GO:0019450">
    <property type="term" value="P:L-cysteine catabolic process to pyruvate"/>
    <property type="evidence" value="ECO:0007669"/>
    <property type="project" value="TreeGrafter"/>
</dbReference>
<comment type="cofactor">
    <cofactor evidence="1 7">
        <name>pyridoxal 5'-phosphate</name>
        <dbReference type="ChEBI" id="CHEBI:597326"/>
    </cofactor>
</comment>
<evidence type="ECO:0000256" key="4">
    <source>
        <dbReference type="ARBA" id="ARBA00023239"/>
    </source>
</evidence>
<evidence type="ECO:0000313" key="9">
    <source>
        <dbReference type="Proteomes" id="UP000037822"/>
    </source>
</evidence>
<dbReference type="GO" id="GO:0030170">
    <property type="term" value="F:pyridoxal phosphate binding"/>
    <property type="evidence" value="ECO:0007669"/>
    <property type="project" value="InterPro"/>
</dbReference>
<feature type="modified residue" description="N6-(pyridoxal phosphate)lysine" evidence="6">
    <location>
        <position position="211"/>
    </location>
</feature>
<dbReference type="PANTHER" id="PTHR43500:SF1">
    <property type="entry name" value="CYSTATHIONINE BETA-LYASE-RELATED"/>
    <property type="match status" value="1"/>
</dbReference>
<dbReference type="PANTHER" id="PTHR43500">
    <property type="entry name" value="CYSTATHIONINE BETA-LYASE-RELATED"/>
    <property type="match status" value="1"/>
</dbReference>
<dbReference type="SUPFAM" id="SSF53383">
    <property type="entry name" value="PLP-dependent transferases"/>
    <property type="match status" value="1"/>
</dbReference>
<sequence>MKKLPASDFARLGERTRLVMAGRDPADSYGFVNPPIVRGSTVVYPNTADFLARKARYTYGTQGNPTIDALVAACNTIEGGAGTVITPSGLLACTLPFLAFLSAGDHVLVTDSVYRPTRNFCETMLRRMGVETTYYDPTIGAGIETLFKANTKAVWTEAPGSQTFEMQDIPAIVAAAHARDILVMMDNTWATPLFFDSHKAGVDVSIQAGTKYYAGHSDVLIGTVSARTPELYKQLRASWEQLGIIIAPEDAFLTLRGMRTMAIRLKEQMPAGIAMAQWLSQRPEVARVMHPALPDDLGHAIWKRDFTGASSLFGFELAPVSMDAVAAMLDGLTLFGMGASWGGYESLVLPFDCKTYRTATTPGFKGPTVRIHIGLEDLDDLKADLDAGFARLRAAV</sequence>
<dbReference type="InterPro" id="IPR015421">
    <property type="entry name" value="PyrdxlP-dep_Trfase_major"/>
</dbReference>
<gene>
    <name evidence="8" type="ORF">AE618_25920</name>
</gene>
<organism evidence="8 9">
    <name type="scientific">Bosea vaviloviae</name>
    <dbReference type="NCBI Taxonomy" id="1526658"/>
    <lineage>
        <taxon>Bacteria</taxon>
        <taxon>Pseudomonadati</taxon>
        <taxon>Pseudomonadota</taxon>
        <taxon>Alphaproteobacteria</taxon>
        <taxon>Hyphomicrobiales</taxon>
        <taxon>Boseaceae</taxon>
        <taxon>Bosea</taxon>
    </lineage>
</organism>
<evidence type="ECO:0000256" key="6">
    <source>
        <dbReference type="PIRSR" id="PIRSR001434-2"/>
    </source>
</evidence>
<dbReference type="Gene3D" id="3.90.1150.10">
    <property type="entry name" value="Aspartate Aminotransferase, domain 1"/>
    <property type="match status" value="1"/>
</dbReference>
<dbReference type="InterPro" id="IPR006233">
    <property type="entry name" value="Cys_b_lyase_bac"/>
</dbReference>
<evidence type="ECO:0000313" key="8">
    <source>
        <dbReference type="EMBL" id="KPH74060.1"/>
    </source>
</evidence>
<comment type="similarity">
    <text evidence="2 7">Belongs to the trans-sulfuration enzymes family.</text>
</comment>
<dbReference type="GO" id="GO:0019346">
    <property type="term" value="P:transsulfuration"/>
    <property type="evidence" value="ECO:0007669"/>
    <property type="project" value="InterPro"/>
</dbReference>
<keyword evidence="9" id="KW-1185">Reference proteome</keyword>
<dbReference type="RefSeq" id="WP_054211939.1">
    <property type="nucleotide sequence ID" value="NZ_LGSZ01000089.1"/>
</dbReference>
<dbReference type="OrthoDB" id="9790858at2"/>
<name>A0A0N1EYP9_9HYPH</name>
<accession>A0A0N1EYP9</accession>
<dbReference type="AlphaFoldDB" id="A0A0N1EYP9"/>
<evidence type="ECO:0000256" key="2">
    <source>
        <dbReference type="ARBA" id="ARBA00009077"/>
    </source>
</evidence>
<protein>
    <submittedName>
        <fullName evidence="8">Cystathionine beta-lyase</fullName>
        <ecNumber evidence="8">4.4.1.8</ecNumber>
    </submittedName>
</protein>
<dbReference type="PIRSF" id="PIRSF001434">
    <property type="entry name" value="CGS"/>
    <property type="match status" value="1"/>
</dbReference>
<dbReference type="Proteomes" id="UP000037822">
    <property type="component" value="Unassembled WGS sequence"/>
</dbReference>
<dbReference type="PATRIC" id="fig|1526658.3.peg.3741"/>
<reference evidence="8 9" key="1">
    <citation type="submission" date="2015-07" db="EMBL/GenBank/DDBJ databases">
        <title>Whole genome sequencing of Bosea vaviloviae isolated from cave pool.</title>
        <authorList>
            <person name="Tan N.E.H."/>
            <person name="Lee Y.P."/>
            <person name="Gan H.M."/>
            <person name="Barton H."/>
            <person name="Savka M.A."/>
        </authorList>
    </citation>
    <scope>NUCLEOTIDE SEQUENCE [LARGE SCALE GENOMIC DNA]</scope>
    <source>
        <strain evidence="8 9">SD260</strain>
    </source>
</reference>
<dbReference type="Pfam" id="PF01053">
    <property type="entry name" value="Cys_Met_Meta_PP"/>
    <property type="match status" value="1"/>
</dbReference>
<dbReference type="NCBIfam" id="TIGR01324">
    <property type="entry name" value="cysta_beta_ly_B"/>
    <property type="match status" value="1"/>
</dbReference>
<evidence type="ECO:0000256" key="1">
    <source>
        <dbReference type="ARBA" id="ARBA00001933"/>
    </source>
</evidence>
<proteinExistence type="inferred from homology"/>
<evidence type="ECO:0000256" key="5">
    <source>
        <dbReference type="ARBA" id="ARBA00047517"/>
    </source>
</evidence>
<dbReference type="GO" id="GO:0047804">
    <property type="term" value="F:cysteine-S-conjugate beta-lyase activity"/>
    <property type="evidence" value="ECO:0007669"/>
    <property type="project" value="InterPro"/>
</dbReference>
<dbReference type="Gene3D" id="3.40.640.10">
    <property type="entry name" value="Type I PLP-dependent aspartate aminotransferase-like (Major domain)"/>
    <property type="match status" value="1"/>
</dbReference>
<keyword evidence="3 6" id="KW-0663">Pyridoxal phosphate</keyword>
<dbReference type="FunFam" id="3.40.640.10:FF:000046">
    <property type="entry name" value="Cystathionine gamma-lyase"/>
    <property type="match status" value="1"/>
</dbReference>
<evidence type="ECO:0000256" key="7">
    <source>
        <dbReference type="RuleBase" id="RU362118"/>
    </source>
</evidence>
<evidence type="ECO:0000256" key="3">
    <source>
        <dbReference type="ARBA" id="ARBA00022898"/>
    </source>
</evidence>
<dbReference type="EMBL" id="LGSZ01000089">
    <property type="protein sequence ID" value="KPH74060.1"/>
    <property type="molecule type" value="Genomic_DNA"/>
</dbReference>